<keyword evidence="2" id="KW-1185">Reference proteome</keyword>
<proteinExistence type="predicted"/>
<accession>A0A1Y1RNP5</accession>
<sequence>MPLNAFAPKPTVIIEPSEAPEYLAKIGIDIADIQEGLEAGEQAAGNTRSSAPVTAAGTRRWFDTTEVIRDHLSTKNGWKLDNPKGRPLSIHPAGKHILGILGGDANTGILDPDVVPKANRKKGPATGESVKANQPALFDLDGPSDETVREAVAGVPSEGHWFLLYYRDVEEIRCEISLPYPEFDGGQFQRWQYRVILPAIDKSAIDRSRIPDIGGGDVEFKIA</sequence>
<comment type="caution">
    <text evidence="1">The sequence shown here is derived from an EMBL/GenBank/DDBJ whole genome shotgun (WGS) entry which is preliminary data.</text>
</comment>
<dbReference type="AlphaFoldDB" id="A0A1Y1RNP5"/>
<gene>
    <name evidence="1" type="ORF">A7979_05860</name>
</gene>
<dbReference type="Proteomes" id="UP000192359">
    <property type="component" value="Unassembled WGS sequence"/>
</dbReference>
<dbReference type="OrthoDB" id="3422162at2"/>
<protein>
    <submittedName>
        <fullName evidence="1">Uncharacterized protein</fullName>
    </submittedName>
</protein>
<dbReference type="RefSeq" id="WP_083092824.1">
    <property type="nucleotide sequence ID" value="NZ_LXWF01000042.1"/>
</dbReference>
<evidence type="ECO:0000313" key="2">
    <source>
        <dbReference type="Proteomes" id="UP000192359"/>
    </source>
</evidence>
<reference evidence="1 2" key="1">
    <citation type="submission" date="2016-05" db="EMBL/GenBank/DDBJ databases">
        <title>Draft genome sequence of a porcine commensal Rothia nasimurium.</title>
        <authorList>
            <person name="Gaiser R.A."/>
            <person name="Van Baarlen P."/>
            <person name="Wells J.M."/>
        </authorList>
    </citation>
    <scope>NUCLEOTIDE SEQUENCE [LARGE SCALE GENOMIC DNA]</scope>
    <source>
        <strain evidence="1 2">PT-32</strain>
    </source>
</reference>
<dbReference type="EMBL" id="LXWF01000042">
    <property type="protein sequence ID" value="ORC15721.1"/>
    <property type="molecule type" value="Genomic_DNA"/>
</dbReference>
<organism evidence="1 2">
    <name type="scientific">Rothia nasimurium</name>
    <dbReference type="NCBI Taxonomy" id="85336"/>
    <lineage>
        <taxon>Bacteria</taxon>
        <taxon>Bacillati</taxon>
        <taxon>Actinomycetota</taxon>
        <taxon>Actinomycetes</taxon>
        <taxon>Micrococcales</taxon>
        <taxon>Micrococcaceae</taxon>
        <taxon>Rothia</taxon>
    </lineage>
</organism>
<evidence type="ECO:0000313" key="1">
    <source>
        <dbReference type="EMBL" id="ORC15721.1"/>
    </source>
</evidence>
<name>A0A1Y1RNP5_9MICC</name>